<dbReference type="AlphaFoldDB" id="A0A4R4P6S6"/>
<gene>
    <name evidence="3" type="ORF">E1284_14415</name>
</gene>
<sequence>MELPKALLEPPWEARKSAGTPSGEVPVLVAGLVPPDGREIRWAPGEREQWAATRVYESWRDGEWEEAAEQFRDGRMSYEPTRAAFLAQAPEHLARPLLAGWQPKVTWDFAHSLRSIVARFETDAWDVSLRLARQNPFGTGPILLPFLSADVARLHADWLYRLKSARRLAREWFARHGLAAVPYLVPDALGKRVGPRRNAAAALRTIEGDVTGAARVHGDEAADAIAALLAAAPAAPLADPPYKPPPLPKWLDLDALPRPALTDGGELPPDAVRNLLLAMTVPDSRGIDVAPVVDGAAEVCGPESLAAFSWALFEAWEAARFPGRSGFVLSMLGRFGDDAIVRRLTPHIKKWPGQPGGHGRAVQGLGVLVEIGGDAALTQLDGIAQKVKYKGLREEARRRLASAAERRGLTPDQLADRLVPSFGLDDGGVLTLDYGPRRFTVGFDEQLRPAVADDTGKARTSLPKPGAKDDPDLAPAAYQRFAELKKELRAVASVQVARLETAMVMGRKWTTAEFGEYVVGHPLMRHLARRLVWLGGDRAFRVAEDLTFADLNDDAVELPESAAVQIAHPLELGETLDAWSEVFGDYEILQPFPQLGRPVHTLADGEGADGRLARFEGLTVPTGRLLGLTRTAWSRGAPQDNGIEHWMSWTLAPDVAVVLDLRPGIAVGYTDLNPEQRIEHVWIGKRAGGYEPSRVIENGFADLDPVLVSELLADLTALTASPAN</sequence>
<reference evidence="3 4" key="1">
    <citation type="submission" date="2019-03" db="EMBL/GenBank/DDBJ databases">
        <title>Draft genome sequences of novel Actinobacteria.</title>
        <authorList>
            <person name="Sahin N."/>
            <person name="Ay H."/>
            <person name="Saygin H."/>
        </authorList>
    </citation>
    <scope>NUCLEOTIDE SEQUENCE [LARGE SCALE GENOMIC DNA]</scope>
    <source>
        <strain evidence="3 4">DSM 45347</strain>
    </source>
</reference>
<dbReference type="Pfam" id="PF13569">
    <property type="entry name" value="DUF4132"/>
    <property type="match status" value="1"/>
</dbReference>
<accession>A0A4R4P6S6</accession>
<keyword evidence="4" id="KW-1185">Reference proteome</keyword>
<name>A0A4R4P6S6_9ACTN</name>
<protein>
    <submittedName>
        <fullName evidence="3">DUF4132 domain-containing protein</fullName>
    </submittedName>
</protein>
<evidence type="ECO:0000313" key="3">
    <source>
        <dbReference type="EMBL" id="TDC15842.1"/>
    </source>
</evidence>
<feature type="domain" description="DUF4132" evidence="2">
    <location>
        <begin position="456"/>
        <end position="633"/>
    </location>
</feature>
<evidence type="ECO:0000256" key="1">
    <source>
        <dbReference type="SAM" id="MobiDB-lite"/>
    </source>
</evidence>
<evidence type="ECO:0000259" key="2">
    <source>
        <dbReference type="Pfam" id="PF13569"/>
    </source>
</evidence>
<feature type="region of interest" description="Disordered" evidence="1">
    <location>
        <begin position="453"/>
        <end position="472"/>
    </location>
</feature>
<dbReference type="Proteomes" id="UP000295431">
    <property type="component" value="Unassembled WGS sequence"/>
</dbReference>
<dbReference type="EMBL" id="SMJW01000060">
    <property type="protein sequence ID" value="TDC15842.1"/>
    <property type="molecule type" value="Genomic_DNA"/>
</dbReference>
<comment type="caution">
    <text evidence="3">The sequence shown here is derived from an EMBL/GenBank/DDBJ whole genome shotgun (WGS) entry which is preliminary data.</text>
</comment>
<dbReference type="RefSeq" id="WP_131939581.1">
    <property type="nucleotide sequence ID" value="NZ_BAAAMX010000007.1"/>
</dbReference>
<organism evidence="3 4">
    <name type="scientific">Actinomadura bangladeshensis</name>
    <dbReference type="NCBI Taxonomy" id="453573"/>
    <lineage>
        <taxon>Bacteria</taxon>
        <taxon>Bacillati</taxon>
        <taxon>Actinomycetota</taxon>
        <taxon>Actinomycetes</taxon>
        <taxon>Streptosporangiales</taxon>
        <taxon>Thermomonosporaceae</taxon>
        <taxon>Actinomadura</taxon>
    </lineage>
</organism>
<feature type="region of interest" description="Disordered" evidence="1">
    <location>
        <begin position="1"/>
        <end position="21"/>
    </location>
</feature>
<evidence type="ECO:0000313" key="4">
    <source>
        <dbReference type="Proteomes" id="UP000295431"/>
    </source>
</evidence>
<dbReference type="InterPro" id="IPR025406">
    <property type="entry name" value="DUF4132"/>
</dbReference>
<proteinExistence type="predicted"/>
<dbReference type="OrthoDB" id="4554725at2"/>